<proteinExistence type="inferred from homology"/>
<dbReference type="CDD" id="cd07043">
    <property type="entry name" value="STAS_anti-anti-sigma_factors"/>
    <property type="match status" value="1"/>
</dbReference>
<dbReference type="InterPro" id="IPR036513">
    <property type="entry name" value="STAS_dom_sf"/>
</dbReference>
<evidence type="ECO:0000256" key="1">
    <source>
        <dbReference type="ARBA" id="ARBA00009013"/>
    </source>
</evidence>
<dbReference type="PROSITE" id="PS50801">
    <property type="entry name" value="STAS"/>
    <property type="match status" value="1"/>
</dbReference>
<dbReference type="OrthoDB" id="9793697at2"/>
<dbReference type="AlphaFoldDB" id="A0A5C4UY63"/>
<evidence type="ECO:0000256" key="2">
    <source>
        <dbReference type="RuleBase" id="RU003749"/>
    </source>
</evidence>
<name>A0A5C4UY63_9ACTN</name>
<dbReference type="Pfam" id="PF01740">
    <property type="entry name" value="STAS"/>
    <property type="match status" value="1"/>
</dbReference>
<dbReference type="Gene3D" id="3.30.750.24">
    <property type="entry name" value="STAS domain"/>
    <property type="match status" value="1"/>
</dbReference>
<comment type="caution">
    <text evidence="3">The sequence shown here is derived from an EMBL/GenBank/DDBJ whole genome shotgun (WGS) entry which is preliminary data.</text>
</comment>
<comment type="similarity">
    <text evidence="1 2">Belongs to the anti-sigma-factor antagonist family.</text>
</comment>
<evidence type="ECO:0000313" key="4">
    <source>
        <dbReference type="Proteomes" id="UP000312512"/>
    </source>
</evidence>
<dbReference type="PANTHER" id="PTHR33495:SF2">
    <property type="entry name" value="ANTI-SIGMA FACTOR ANTAGONIST TM_1081-RELATED"/>
    <property type="match status" value="1"/>
</dbReference>
<keyword evidence="4" id="KW-1185">Reference proteome</keyword>
<dbReference type="GO" id="GO:0043856">
    <property type="term" value="F:anti-sigma factor antagonist activity"/>
    <property type="evidence" value="ECO:0007669"/>
    <property type="project" value="InterPro"/>
</dbReference>
<dbReference type="PANTHER" id="PTHR33495">
    <property type="entry name" value="ANTI-SIGMA FACTOR ANTAGONIST TM_1081-RELATED-RELATED"/>
    <property type="match status" value="1"/>
</dbReference>
<reference evidence="3 4" key="1">
    <citation type="submission" date="2019-10" db="EMBL/GenBank/DDBJ databases">
        <title>Nonomuraea sp. nov., isolated from Phyllanthus amarus.</title>
        <authorList>
            <person name="Klykleung N."/>
            <person name="Tanasupawat S."/>
        </authorList>
    </citation>
    <scope>NUCLEOTIDE SEQUENCE [LARGE SCALE GENOMIC DNA]</scope>
    <source>
        <strain evidence="3 4">PA1-10</strain>
    </source>
</reference>
<dbReference type="EMBL" id="VDLX02000035">
    <property type="protein sequence ID" value="KAB8183570.1"/>
    <property type="molecule type" value="Genomic_DNA"/>
</dbReference>
<dbReference type="NCBIfam" id="TIGR00377">
    <property type="entry name" value="ant_ant_sig"/>
    <property type="match status" value="1"/>
</dbReference>
<dbReference type="SUPFAM" id="SSF52091">
    <property type="entry name" value="SpoIIaa-like"/>
    <property type="match status" value="1"/>
</dbReference>
<dbReference type="InterPro" id="IPR002645">
    <property type="entry name" value="STAS_dom"/>
</dbReference>
<dbReference type="Proteomes" id="UP000312512">
    <property type="component" value="Unassembled WGS sequence"/>
</dbReference>
<accession>A0A5C4UY63</accession>
<sequence length="139" mass="14851">MRDFQTAVIGPIGDCAVLKVAGEIDVETAPQLRQRLVDLAGKGVRHVIADLGQVEFLDSTGLGVLVGGLKRQRTQGGSLTLVTDAERILRIFRITGLVTVLPPHPSVSEAIAADPHWRQAVEAGAESVPEWCREHGLAS</sequence>
<protein>
    <recommendedName>
        <fullName evidence="2">Anti-sigma factor antagonist</fullName>
    </recommendedName>
</protein>
<organism evidence="3 4">
    <name type="scientific">Nonomuraea phyllanthi</name>
    <dbReference type="NCBI Taxonomy" id="2219224"/>
    <lineage>
        <taxon>Bacteria</taxon>
        <taxon>Bacillati</taxon>
        <taxon>Actinomycetota</taxon>
        <taxon>Actinomycetes</taxon>
        <taxon>Streptosporangiales</taxon>
        <taxon>Streptosporangiaceae</taxon>
        <taxon>Nonomuraea</taxon>
    </lineage>
</organism>
<gene>
    <name evidence="3" type="ORF">FH608_048835</name>
</gene>
<evidence type="ECO:0000313" key="3">
    <source>
        <dbReference type="EMBL" id="KAB8183570.1"/>
    </source>
</evidence>
<dbReference type="InterPro" id="IPR003658">
    <property type="entry name" value="Anti-sigma_ant"/>
</dbReference>